<reference evidence="2 4" key="1">
    <citation type="submission" date="2020-05" db="EMBL/GenBank/DDBJ databases">
        <title>WGS assembly of Panicum virgatum.</title>
        <authorList>
            <person name="Lovell J.T."/>
            <person name="Jenkins J."/>
            <person name="Shu S."/>
            <person name="Juenger T.E."/>
            <person name="Schmutz J."/>
        </authorList>
    </citation>
    <scope>NUCLEOTIDE SEQUENCE</scope>
    <source>
        <strain evidence="2">AP13</strain>
        <strain evidence="4">cv. AP13</strain>
    </source>
</reference>
<dbReference type="EMBL" id="CM029053">
    <property type="protein sequence ID" value="KAG2550006.1"/>
    <property type="molecule type" value="Genomic_DNA"/>
</dbReference>
<feature type="compositionally biased region" description="Polar residues" evidence="1">
    <location>
        <begin position="31"/>
        <end position="42"/>
    </location>
</feature>
<feature type="region of interest" description="Disordered" evidence="1">
    <location>
        <begin position="23"/>
        <end position="42"/>
    </location>
</feature>
<comment type="caution">
    <text evidence="2">The sequence shown here is derived from an EMBL/GenBank/DDBJ whole genome shotgun (WGS) entry which is preliminary data.</text>
</comment>
<sequence>MSSTFNAFWNGMSNMETLKAATVADGEAPRSSAQAVSSELDL</sequence>
<keyword evidence="4" id="KW-1185">Reference proteome</keyword>
<evidence type="ECO:0000313" key="3">
    <source>
        <dbReference type="EMBL" id="KAG2631926.1"/>
    </source>
</evidence>
<dbReference type="EMBL" id="CM029040">
    <property type="protein sequence ID" value="KAG2631926.1"/>
    <property type="molecule type" value="Genomic_DNA"/>
</dbReference>
<gene>
    <name evidence="3" type="ORF">PVAP13_2NG024714</name>
    <name evidence="2" type="ORF">PVAP13_9KG283913</name>
</gene>
<name>A0A8T0NN46_PANVG</name>
<dbReference type="Proteomes" id="UP000823388">
    <property type="component" value="Chromosome 2N"/>
</dbReference>
<evidence type="ECO:0000256" key="1">
    <source>
        <dbReference type="SAM" id="MobiDB-lite"/>
    </source>
</evidence>
<accession>A0A8T0NN46</accession>
<organism evidence="2 4">
    <name type="scientific">Panicum virgatum</name>
    <name type="common">Blackwell switchgrass</name>
    <dbReference type="NCBI Taxonomy" id="38727"/>
    <lineage>
        <taxon>Eukaryota</taxon>
        <taxon>Viridiplantae</taxon>
        <taxon>Streptophyta</taxon>
        <taxon>Embryophyta</taxon>
        <taxon>Tracheophyta</taxon>
        <taxon>Spermatophyta</taxon>
        <taxon>Magnoliopsida</taxon>
        <taxon>Liliopsida</taxon>
        <taxon>Poales</taxon>
        <taxon>Poaceae</taxon>
        <taxon>PACMAD clade</taxon>
        <taxon>Panicoideae</taxon>
        <taxon>Panicodae</taxon>
        <taxon>Paniceae</taxon>
        <taxon>Panicinae</taxon>
        <taxon>Panicum</taxon>
        <taxon>Panicum sect. Hiantes</taxon>
    </lineage>
</organism>
<protein>
    <submittedName>
        <fullName evidence="2">Uncharacterized protein</fullName>
    </submittedName>
</protein>
<dbReference type="Proteomes" id="UP000823388">
    <property type="component" value="Chromosome 9K"/>
</dbReference>
<dbReference type="AlphaFoldDB" id="A0A8T0NN46"/>
<dbReference type="EMBL" id="CM029053">
    <property type="protein sequence ID" value="KAG2550005.1"/>
    <property type="molecule type" value="Genomic_DNA"/>
</dbReference>
<evidence type="ECO:0000313" key="2">
    <source>
        <dbReference type="EMBL" id="KAG2550005.1"/>
    </source>
</evidence>
<evidence type="ECO:0000313" key="4">
    <source>
        <dbReference type="Proteomes" id="UP000823388"/>
    </source>
</evidence>
<proteinExistence type="predicted"/>